<dbReference type="Gene3D" id="3.30.470.20">
    <property type="entry name" value="ATP-grasp fold, B domain"/>
    <property type="match status" value="1"/>
</dbReference>
<evidence type="ECO:0000313" key="17">
    <source>
        <dbReference type="EMBL" id="HIU29464.1"/>
    </source>
</evidence>
<dbReference type="InterPro" id="IPR013815">
    <property type="entry name" value="ATP_grasp_subdomain_1"/>
</dbReference>
<dbReference type="Gene3D" id="3.40.50.20">
    <property type="match status" value="1"/>
</dbReference>
<evidence type="ECO:0000256" key="2">
    <source>
        <dbReference type="ARBA" id="ARBA00001946"/>
    </source>
</evidence>
<evidence type="ECO:0000256" key="12">
    <source>
        <dbReference type="ARBA" id="ARBA00042242"/>
    </source>
</evidence>
<evidence type="ECO:0000256" key="3">
    <source>
        <dbReference type="ARBA" id="ARBA00005174"/>
    </source>
</evidence>
<evidence type="ECO:0000256" key="6">
    <source>
        <dbReference type="ARBA" id="ARBA00022723"/>
    </source>
</evidence>
<evidence type="ECO:0000256" key="11">
    <source>
        <dbReference type="ARBA" id="ARBA00038345"/>
    </source>
</evidence>
<dbReference type="Pfam" id="PF02844">
    <property type="entry name" value="GARS_N"/>
    <property type="match status" value="1"/>
</dbReference>
<dbReference type="Gene3D" id="3.30.1490.20">
    <property type="entry name" value="ATP-grasp fold, A domain"/>
    <property type="match status" value="1"/>
</dbReference>
<dbReference type="NCBIfam" id="TIGR00877">
    <property type="entry name" value="purD"/>
    <property type="match status" value="1"/>
</dbReference>
<keyword evidence="8 14" id="KW-0658">Purine biosynthesis</keyword>
<dbReference type="InterPro" id="IPR011761">
    <property type="entry name" value="ATP-grasp"/>
</dbReference>
<accession>A0A9D1I788</accession>
<dbReference type="SMART" id="SM01209">
    <property type="entry name" value="GARS_A"/>
    <property type="match status" value="1"/>
</dbReference>
<comment type="cofactor">
    <cofactor evidence="1">
        <name>Mn(2+)</name>
        <dbReference type="ChEBI" id="CHEBI:29035"/>
    </cofactor>
</comment>
<dbReference type="SUPFAM" id="SSF56059">
    <property type="entry name" value="Glutathione synthetase ATP-binding domain-like"/>
    <property type="match status" value="1"/>
</dbReference>
<dbReference type="Proteomes" id="UP000824089">
    <property type="component" value="Unassembled WGS sequence"/>
</dbReference>
<evidence type="ECO:0000256" key="15">
    <source>
        <dbReference type="PROSITE-ProRule" id="PRU00409"/>
    </source>
</evidence>
<reference evidence="17" key="2">
    <citation type="journal article" date="2021" name="PeerJ">
        <title>Extensive microbial diversity within the chicken gut microbiome revealed by metagenomics and culture.</title>
        <authorList>
            <person name="Gilroy R."/>
            <person name="Ravi A."/>
            <person name="Getino M."/>
            <person name="Pursley I."/>
            <person name="Horton D.L."/>
            <person name="Alikhan N.F."/>
            <person name="Baker D."/>
            <person name="Gharbi K."/>
            <person name="Hall N."/>
            <person name="Watson M."/>
            <person name="Adriaenssens E.M."/>
            <person name="Foster-Nyarko E."/>
            <person name="Jarju S."/>
            <person name="Secka A."/>
            <person name="Antonio M."/>
            <person name="Oren A."/>
            <person name="Chaudhuri R.R."/>
            <person name="La Ragione R."/>
            <person name="Hildebrand F."/>
            <person name="Pallen M.J."/>
        </authorList>
    </citation>
    <scope>NUCLEOTIDE SEQUENCE</scope>
    <source>
        <strain evidence="17">CHK195-4489</strain>
    </source>
</reference>
<dbReference type="Gene3D" id="3.90.600.10">
    <property type="entry name" value="Phosphoribosylglycinamide synthetase, C-terminal domain"/>
    <property type="match status" value="1"/>
</dbReference>
<dbReference type="InterPro" id="IPR020559">
    <property type="entry name" value="PRibGlycinamide_synth_CS"/>
</dbReference>
<dbReference type="GO" id="GO:0009113">
    <property type="term" value="P:purine nucleobase biosynthetic process"/>
    <property type="evidence" value="ECO:0007669"/>
    <property type="project" value="InterPro"/>
</dbReference>
<comment type="pathway">
    <text evidence="3 14">Purine metabolism; IMP biosynthesis via de novo pathway; N(1)-(5-phospho-D-ribosyl)glycinamide from 5-phospho-alpha-D-ribose 1-diphosphate: step 2/2.</text>
</comment>
<comment type="caution">
    <text evidence="17">The sequence shown here is derived from an EMBL/GenBank/DDBJ whole genome shotgun (WGS) entry which is preliminary data.</text>
</comment>
<evidence type="ECO:0000256" key="7">
    <source>
        <dbReference type="ARBA" id="ARBA00022741"/>
    </source>
</evidence>
<keyword evidence="6" id="KW-0479">Metal-binding</keyword>
<dbReference type="GO" id="GO:0004637">
    <property type="term" value="F:phosphoribosylamine-glycine ligase activity"/>
    <property type="evidence" value="ECO:0007669"/>
    <property type="project" value="UniProtKB-UniRule"/>
</dbReference>
<keyword evidence="10" id="KW-0464">Manganese</keyword>
<dbReference type="FunFam" id="3.90.600.10:FF:000001">
    <property type="entry name" value="Trifunctional purine biosynthetic protein adenosine-3"/>
    <property type="match status" value="1"/>
</dbReference>
<dbReference type="InterPro" id="IPR020561">
    <property type="entry name" value="PRibGlycinamid_synth_ATP-grasp"/>
</dbReference>
<dbReference type="SUPFAM" id="SSF51246">
    <property type="entry name" value="Rudiment single hybrid motif"/>
    <property type="match status" value="1"/>
</dbReference>
<comment type="similarity">
    <text evidence="11 14">Belongs to the GARS family.</text>
</comment>
<evidence type="ECO:0000256" key="13">
    <source>
        <dbReference type="ARBA" id="ARBA00042864"/>
    </source>
</evidence>
<dbReference type="PANTHER" id="PTHR43472">
    <property type="entry name" value="PHOSPHORIBOSYLAMINE--GLYCINE LIGASE"/>
    <property type="match status" value="1"/>
</dbReference>
<keyword evidence="5 14" id="KW-0436">Ligase</keyword>
<dbReference type="HAMAP" id="MF_00138">
    <property type="entry name" value="GARS"/>
    <property type="match status" value="1"/>
</dbReference>
<protein>
    <recommendedName>
        <fullName evidence="4 14">Phosphoribosylamine--glycine ligase</fullName>
        <ecNumber evidence="4 14">6.3.4.13</ecNumber>
    </recommendedName>
    <alternativeName>
        <fullName evidence="14">GARS</fullName>
    </alternativeName>
    <alternativeName>
        <fullName evidence="12 14">Glycinamide ribonucleotide synthetase</fullName>
    </alternativeName>
    <alternativeName>
        <fullName evidence="13 14">Phosphoribosylglycinamide synthetase</fullName>
    </alternativeName>
</protein>
<evidence type="ECO:0000256" key="14">
    <source>
        <dbReference type="HAMAP-Rule" id="MF_00138"/>
    </source>
</evidence>
<dbReference type="InterPro" id="IPR020562">
    <property type="entry name" value="PRibGlycinamide_synth_N"/>
</dbReference>
<comment type="catalytic activity">
    <reaction evidence="14">
        <text>5-phospho-beta-D-ribosylamine + glycine + ATP = N(1)-(5-phospho-beta-D-ribosyl)glycinamide + ADP + phosphate + H(+)</text>
        <dbReference type="Rhea" id="RHEA:17453"/>
        <dbReference type="ChEBI" id="CHEBI:15378"/>
        <dbReference type="ChEBI" id="CHEBI:30616"/>
        <dbReference type="ChEBI" id="CHEBI:43474"/>
        <dbReference type="ChEBI" id="CHEBI:57305"/>
        <dbReference type="ChEBI" id="CHEBI:58681"/>
        <dbReference type="ChEBI" id="CHEBI:143788"/>
        <dbReference type="ChEBI" id="CHEBI:456216"/>
        <dbReference type="EC" id="6.3.4.13"/>
    </reaction>
</comment>
<feature type="domain" description="ATP-grasp" evidence="16">
    <location>
        <begin position="107"/>
        <end position="315"/>
    </location>
</feature>
<dbReference type="InterPro" id="IPR037123">
    <property type="entry name" value="PRibGlycinamide_synth_C_sf"/>
</dbReference>
<dbReference type="Pfam" id="PF01071">
    <property type="entry name" value="GARS_A"/>
    <property type="match status" value="1"/>
</dbReference>
<name>A0A9D1I788_9CLOT</name>
<dbReference type="PANTHER" id="PTHR43472:SF1">
    <property type="entry name" value="PHOSPHORIBOSYLAMINE--GLYCINE LIGASE, CHLOROPLASTIC"/>
    <property type="match status" value="1"/>
</dbReference>
<dbReference type="InterPro" id="IPR016185">
    <property type="entry name" value="PreATP-grasp_dom_sf"/>
</dbReference>
<reference evidence="17" key="1">
    <citation type="submission" date="2020-10" db="EMBL/GenBank/DDBJ databases">
        <authorList>
            <person name="Gilroy R."/>
        </authorList>
    </citation>
    <scope>NUCLEOTIDE SEQUENCE</scope>
    <source>
        <strain evidence="17">CHK195-4489</strain>
    </source>
</reference>
<gene>
    <name evidence="14 17" type="primary">purD</name>
    <name evidence="17" type="ORF">IAD50_04105</name>
</gene>
<dbReference type="GO" id="GO:0046872">
    <property type="term" value="F:metal ion binding"/>
    <property type="evidence" value="ECO:0007669"/>
    <property type="project" value="UniProtKB-KW"/>
</dbReference>
<evidence type="ECO:0000256" key="10">
    <source>
        <dbReference type="ARBA" id="ARBA00023211"/>
    </source>
</evidence>
<keyword evidence="9 15" id="KW-0067">ATP-binding</keyword>
<dbReference type="EC" id="6.3.4.13" evidence="4 14"/>
<evidence type="ECO:0000256" key="8">
    <source>
        <dbReference type="ARBA" id="ARBA00022755"/>
    </source>
</evidence>
<dbReference type="SMART" id="SM01210">
    <property type="entry name" value="GARS_C"/>
    <property type="match status" value="1"/>
</dbReference>
<dbReference type="FunFam" id="3.30.470.20:FF:000018">
    <property type="entry name" value="Trifunctional purine biosynthetic protein adenosine-3"/>
    <property type="match status" value="1"/>
</dbReference>
<dbReference type="InterPro" id="IPR020560">
    <property type="entry name" value="PRibGlycinamide_synth_C-dom"/>
</dbReference>
<evidence type="ECO:0000256" key="5">
    <source>
        <dbReference type="ARBA" id="ARBA00022598"/>
    </source>
</evidence>
<dbReference type="SUPFAM" id="SSF52440">
    <property type="entry name" value="PreATP-grasp domain"/>
    <property type="match status" value="1"/>
</dbReference>
<comment type="cofactor">
    <cofactor evidence="2">
        <name>Mg(2+)</name>
        <dbReference type="ChEBI" id="CHEBI:18420"/>
    </cofactor>
</comment>
<evidence type="ECO:0000313" key="18">
    <source>
        <dbReference type="Proteomes" id="UP000824089"/>
    </source>
</evidence>
<evidence type="ECO:0000256" key="9">
    <source>
        <dbReference type="ARBA" id="ARBA00022840"/>
    </source>
</evidence>
<organism evidence="17 18">
    <name type="scientific">Candidatus Egerieisoma faecipullorum</name>
    <dbReference type="NCBI Taxonomy" id="2840963"/>
    <lineage>
        <taxon>Bacteria</taxon>
        <taxon>Bacillati</taxon>
        <taxon>Bacillota</taxon>
        <taxon>Clostridia</taxon>
        <taxon>Eubacteriales</taxon>
        <taxon>Clostridiaceae</taxon>
        <taxon>Clostridiaceae incertae sedis</taxon>
        <taxon>Candidatus Egerieisoma</taxon>
    </lineage>
</organism>
<evidence type="ECO:0000256" key="4">
    <source>
        <dbReference type="ARBA" id="ARBA00013255"/>
    </source>
</evidence>
<proteinExistence type="inferred from homology"/>
<dbReference type="InterPro" id="IPR000115">
    <property type="entry name" value="PRibGlycinamide_synth"/>
</dbReference>
<dbReference type="AlphaFoldDB" id="A0A9D1I788"/>
<dbReference type="Pfam" id="PF02843">
    <property type="entry name" value="GARS_C"/>
    <property type="match status" value="1"/>
</dbReference>
<dbReference type="GO" id="GO:0005524">
    <property type="term" value="F:ATP binding"/>
    <property type="evidence" value="ECO:0007669"/>
    <property type="project" value="UniProtKB-UniRule"/>
</dbReference>
<dbReference type="EMBL" id="DVMM01000083">
    <property type="protein sequence ID" value="HIU29464.1"/>
    <property type="molecule type" value="Genomic_DNA"/>
</dbReference>
<dbReference type="PROSITE" id="PS00184">
    <property type="entry name" value="GARS"/>
    <property type="match status" value="1"/>
</dbReference>
<evidence type="ECO:0000259" key="16">
    <source>
        <dbReference type="PROSITE" id="PS50975"/>
    </source>
</evidence>
<keyword evidence="7 15" id="KW-0547">Nucleotide-binding</keyword>
<evidence type="ECO:0000256" key="1">
    <source>
        <dbReference type="ARBA" id="ARBA00001936"/>
    </source>
</evidence>
<dbReference type="PROSITE" id="PS50975">
    <property type="entry name" value="ATP_GRASP"/>
    <property type="match status" value="1"/>
</dbReference>
<dbReference type="InterPro" id="IPR011054">
    <property type="entry name" value="Rudment_hybrid_motif"/>
</dbReference>
<dbReference type="GO" id="GO:0006189">
    <property type="term" value="P:'de novo' IMP biosynthetic process"/>
    <property type="evidence" value="ECO:0007669"/>
    <property type="project" value="UniProtKB-UniRule"/>
</dbReference>
<sequence>MKILVIGGGGREHAIIKKLAESPKKPELYCAPGNGGISREAVCVPFKAVDREAAVEFALKNQIDMVVVAPDDPLSLGMVDALEAAGIRAFGPVAAAARIESSKVFSKTLMKKYGIPTADYEVFTDSAAAIAYLEREEQKYPAVIKADGLALGKGVIIAPDFSSACEAVHGMLDGGMFGESGRRIVIEEFMTGPEVTVLAFTDGTTIKPMVSSQDHKRAFDGDRGPNTGGMGAFSPSLNYTDEIASVCMETIFRPTVAALAAEGIKYKGVLYFGLMLTPDGPRVVEYNSRFGDPETQCILPRLDTDLVEIFDAVIDERLGSLDIRWKPEAACCVVLASGGYPVKYASGYEINGLDAAEKTGVILYHAGTREENGRFYTSGGRVLGVTGMGATLEDAIRKAYEGASKISWTNFFYRKDIGRK</sequence>